<feature type="coiled-coil region" evidence="1">
    <location>
        <begin position="104"/>
        <end position="131"/>
    </location>
</feature>
<accession>A0ABX5FH49</accession>
<keyword evidence="2" id="KW-0732">Signal</keyword>
<protein>
    <recommendedName>
        <fullName evidence="5">YpjP-like protein</fullName>
    </recommendedName>
</protein>
<keyword evidence="4" id="KW-1185">Reference proteome</keyword>
<gene>
    <name evidence="3" type="ORF">C7R92_27870</name>
</gene>
<dbReference type="RefSeq" id="WP_106836408.1">
    <property type="nucleotide sequence ID" value="NZ_JARMEW010000006.1"/>
</dbReference>
<dbReference type="GeneID" id="95753897"/>
<dbReference type="EMBL" id="PXZO01000064">
    <property type="protein sequence ID" value="PSK03616.1"/>
    <property type="molecule type" value="Genomic_DNA"/>
</dbReference>
<evidence type="ECO:0000256" key="1">
    <source>
        <dbReference type="SAM" id="Coils"/>
    </source>
</evidence>
<feature type="signal peptide" evidence="2">
    <location>
        <begin position="1"/>
        <end position="31"/>
    </location>
</feature>
<dbReference type="InterPro" id="IPR025616">
    <property type="entry name" value="YpjP"/>
</dbReference>
<keyword evidence="1" id="KW-0175">Coiled coil</keyword>
<organism evidence="3 4">
    <name type="scientific">Brevibacillus porteri</name>
    <dbReference type="NCBI Taxonomy" id="2126350"/>
    <lineage>
        <taxon>Bacteria</taxon>
        <taxon>Bacillati</taxon>
        <taxon>Bacillota</taxon>
        <taxon>Bacilli</taxon>
        <taxon>Bacillales</taxon>
        <taxon>Paenibacillaceae</taxon>
        <taxon>Brevibacillus</taxon>
    </lineage>
</organism>
<evidence type="ECO:0008006" key="5">
    <source>
        <dbReference type="Google" id="ProtNLM"/>
    </source>
</evidence>
<dbReference type="Pfam" id="PF14005">
    <property type="entry name" value="YpjP"/>
    <property type="match status" value="1"/>
</dbReference>
<evidence type="ECO:0000256" key="2">
    <source>
        <dbReference type="SAM" id="SignalP"/>
    </source>
</evidence>
<sequence>MIDFIKKGKKLFLTSLASMMLFSTVLTSSFAAETDVLTKSSVNEMLQYEFSSEVMSVDKDDLEKSLTDTFDNLDLVLKGMKSERNLQEAFLEKTSLEDDVKRDLEEYFSNSQDDEKELNNLIRDVKDQIAENHSVLPEITEVLLLQSNSSIKSEDKVQATILPILLRLALKEAVKKKMGKKIKRMAYDEFEERIEPEIWAEVEALHEQYNGDIDYDGPEDKNELNGINQGEKVFNIIHKRTNKHLLRFHMKRVDKGRSIDFHWHKKDDNFEWHHGQTKITKSNQFPEHWGED</sequence>
<reference evidence="3 4" key="1">
    <citation type="submission" date="2018-03" db="EMBL/GenBank/DDBJ databases">
        <title>Brevisbacillus phylogenomics.</title>
        <authorList>
            <person name="Dunlap C."/>
        </authorList>
    </citation>
    <scope>NUCLEOTIDE SEQUENCE [LARGE SCALE GENOMIC DNA]</scope>
    <source>
        <strain evidence="3 4">NRRL B-41110</strain>
    </source>
</reference>
<name>A0ABX5FH49_9BACL</name>
<proteinExistence type="predicted"/>
<evidence type="ECO:0000313" key="4">
    <source>
        <dbReference type="Proteomes" id="UP000241645"/>
    </source>
</evidence>
<comment type="caution">
    <text evidence="3">The sequence shown here is derived from an EMBL/GenBank/DDBJ whole genome shotgun (WGS) entry which is preliminary data.</text>
</comment>
<feature type="chain" id="PRO_5046562180" description="YpjP-like protein" evidence="2">
    <location>
        <begin position="32"/>
        <end position="292"/>
    </location>
</feature>
<dbReference type="Proteomes" id="UP000241645">
    <property type="component" value="Unassembled WGS sequence"/>
</dbReference>
<evidence type="ECO:0000313" key="3">
    <source>
        <dbReference type="EMBL" id="PSK03616.1"/>
    </source>
</evidence>